<sequence length="172" mass="18988">MEDLPCSDEEGEGWASPDKSSSVPFSSPILSSDVLDNGGFLLDSFNKFCENLNSNNFNSDMITDSTSESTYAHSPSVSNNSANILIQKDDQSNKVNGDAEFSRYDNLSTPSNKKRSLDSFAAKTQQKLYNQPAANINKRQAQDINDNNSVVTRPWQQQGRAREGAGRVNNQR</sequence>
<dbReference type="AlphaFoldDB" id="A0AAW2GKN8"/>
<organism evidence="2 3">
    <name type="scientific">Cardiocondyla obscurior</name>
    <dbReference type="NCBI Taxonomy" id="286306"/>
    <lineage>
        <taxon>Eukaryota</taxon>
        <taxon>Metazoa</taxon>
        <taxon>Ecdysozoa</taxon>
        <taxon>Arthropoda</taxon>
        <taxon>Hexapoda</taxon>
        <taxon>Insecta</taxon>
        <taxon>Pterygota</taxon>
        <taxon>Neoptera</taxon>
        <taxon>Endopterygota</taxon>
        <taxon>Hymenoptera</taxon>
        <taxon>Apocrita</taxon>
        <taxon>Aculeata</taxon>
        <taxon>Formicoidea</taxon>
        <taxon>Formicidae</taxon>
        <taxon>Myrmicinae</taxon>
        <taxon>Cardiocondyla</taxon>
    </lineage>
</organism>
<feature type="region of interest" description="Disordered" evidence="1">
    <location>
        <begin position="1"/>
        <end position="28"/>
    </location>
</feature>
<evidence type="ECO:0000313" key="2">
    <source>
        <dbReference type="EMBL" id="KAL0128593.1"/>
    </source>
</evidence>
<feature type="compositionally biased region" description="Low complexity" evidence="1">
    <location>
        <begin position="16"/>
        <end position="28"/>
    </location>
</feature>
<feature type="compositionally biased region" description="Polar residues" evidence="1">
    <location>
        <begin position="131"/>
        <end position="159"/>
    </location>
</feature>
<dbReference type="EMBL" id="JADYXP020000003">
    <property type="protein sequence ID" value="KAL0128593.1"/>
    <property type="molecule type" value="Genomic_DNA"/>
</dbReference>
<reference evidence="2 3" key="1">
    <citation type="submission" date="2023-03" db="EMBL/GenBank/DDBJ databases">
        <title>High recombination rates correlate with genetic variation in Cardiocondyla obscurior ants.</title>
        <authorList>
            <person name="Errbii M."/>
        </authorList>
    </citation>
    <scope>NUCLEOTIDE SEQUENCE [LARGE SCALE GENOMIC DNA]</scope>
    <source>
        <strain evidence="2">Alpha-2009</strain>
        <tissue evidence="2">Whole body</tissue>
    </source>
</reference>
<gene>
    <name evidence="2" type="ORF">PUN28_003748</name>
</gene>
<comment type="caution">
    <text evidence="2">The sequence shown here is derived from an EMBL/GenBank/DDBJ whole genome shotgun (WGS) entry which is preliminary data.</text>
</comment>
<feature type="region of interest" description="Disordered" evidence="1">
    <location>
        <begin position="131"/>
        <end position="172"/>
    </location>
</feature>
<name>A0AAW2GKN8_9HYME</name>
<proteinExistence type="predicted"/>
<feature type="compositionally biased region" description="Acidic residues" evidence="1">
    <location>
        <begin position="1"/>
        <end position="12"/>
    </location>
</feature>
<evidence type="ECO:0000313" key="3">
    <source>
        <dbReference type="Proteomes" id="UP001430953"/>
    </source>
</evidence>
<protein>
    <submittedName>
        <fullName evidence="2">Uncharacterized protein</fullName>
    </submittedName>
</protein>
<dbReference type="Proteomes" id="UP001430953">
    <property type="component" value="Unassembled WGS sequence"/>
</dbReference>
<feature type="region of interest" description="Disordered" evidence="1">
    <location>
        <begin position="89"/>
        <end position="115"/>
    </location>
</feature>
<accession>A0AAW2GKN8</accession>
<evidence type="ECO:0000256" key="1">
    <source>
        <dbReference type="SAM" id="MobiDB-lite"/>
    </source>
</evidence>
<keyword evidence="3" id="KW-1185">Reference proteome</keyword>